<protein>
    <submittedName>
        <fullName evidence="1">Uncharacterized protein</fullName>
    </submittedName>
</protein>
<dbReference type="AlphaFoldDB" id="A0AAD5GT17"/>
<reference evidence="1" key="1">
    <citation type="submission" date="2022-06" db="EMBL/GenBank/DDBJ databases">
        <title>Uncovering the hologenomic basis of an extraordinary plant invasion.</title>
        <authorList>
            <person name="Bieker V.C."/>
            <person name="Martin M.D."/>
            <person name="Gilbert T."/>
            <person name="Hodgins K."/>
            <person name="Battlay P."/>
            <person name="Petersen B."/>
            <person name="Wilson J."/>
        </authorList>
    </citation>
    <scope>NUCLEOTIDE SEQUENCE</scope>
    <source>
        <strain evidence="1">AA19_3_7</strain>
        <tissue evidence="1">Leaf</tissue>
    </source>
</reference>
<gene>
    <name evidence="1" type="ORF">M8C21_009590</name>
</gene>
<organism evidence="1 2">
    <name type="scientific">Ambrosia artemisiifolia</name>
    <name type="common">Common ragweed</name>
    <dbReference type="NCBI Taxonomy" id="4212"/>
    <lineage>
        <taxon>Eukaryota</taxon>
        <taxon>Viridiplantae</taxon>
        <taxon>Streptophyta</taxon>
        <taxon>Embryophyta</taxon>
        <taxon>Tracheophyta</taxon>
        <taxon>Spermatophyta</taxon>
        <taxon>Magnoliopsida</taxon>
        <taxon>eudicotyledons</taxon>
        <taxon>Gunneridae</taxon>
        <taxon>Pentapetalae</taxon>
        <taxon>asterids</taxon>
        <taxon>campanulids</taxon>
        <taxon>Asterales</taxon>
        <taxon>Asteraceae</taxon>
        <taxon>Asteroideae</taxon>
        <taxon>Heliantheae alliance</taxon>
        <taxon>Heliantheae</taxon>
        <taxon>Ambrosia</taxon>
    </lineage>
</organism>
<evidence type="ECO:0000313" key="2">
    <source>
        <dbReference type="Proteomes" id="UP001206925"/>
    </source>
</evidence>
<sequence>MTGYCGWHMSSSSDASTCLRCSLLTQHLIFPPQIHSTLQALQAPCRPNLKILRSPALLLPDRERNSIGSRDMMWARCWRYLTPEMTWLNSHTVVATTTAVLLAMPSTPSISIALHS</sequence>
<accession>A0AAD5GT17</accession>
<name>A0AAD5GT17_AMBAR</name>
<proteinExistence type="predicted"/>
<evidence type="ECO:0000313" key="1">
    <source>
        <dbReference type="EMBL" id="KAI7754075.1"/>
    </source>
</evidence>
<dbReference type="EMBL" id="JAMZMK010004554">
    <property type="protein sequence ID" value="KAI7754075.1"/>
    <property type="molecule type" value="Genomic_DNA"/>
</dbReference>
<keyword evidence="2" id="KW-1185">Reference proteome</keyword>
<comment type="caution">
    <text evidence="1">The sequence shown here is derived from an EMBL/GenBank/DDBJ whole genome shotgun (WGS) entry which is preliminary data.</text>
</comment>
<dbReference type="Proteomes" id="UP001206925">
    <property type="component" value="Unassembled WGS sequence"/>
</dbReference>